<dbReference type="VEuPathDB" id="FungiDB:FOMG_00471"/>
<dbReference type="PANTHER" id="PTHR13031">
    <property type="entry name" value="RIBONUCLEASE P SUBUNIT P30"/>
    <property type="match status" value="1"/>
</dbReference>
<dbReference type="HOGENOM" id="CLU_048451_1_1_1"/>
<dbReference type="PANTHER" id="PTHR13031:SF0">
    <property type="entry name" value="RIBONUCLEASE P PROTEIN SUBUNIT P30"/>
    <property type="match status" value="1"/>
</dbReference>
<evidence type="ECO:0000256" key="1">
    <source>
        <dbReference type="ARBA" id="ARBA00004123"/>
    </source>
</evidence>
<evidence type="ECO:0000256" key="4">
    <source>
        <dbReference type="SAM" id="MobiDB-lite"/>
    </source>
</evidence>
<proteinExistence type="inferred from homology"/>
<feature type="region of interest" description="Disordered" evidence="4">
    <location>
        <begin position="281"/>
        <end position="334"/>
    </location>
</feature>
<dbReference type="Proteomes" id="UP000030703">
    <property type="component" value="Unassembled WGS sequence"/>
</dbReference>
<dbReference type="OrthoDB" id="17948at2759"/>
<comment type="subcellular location">
    <subcellularLocation>
        <location evidence="1">Nucleus</location>
    </subcellularLocation>
</comment>
<evidence type="ECO:0000256" key="2">
    <source>
        <dbReference type="ARBA" id="ARBA00007331"/>
    </source>
</evidence>
<evidence type="ECO:0000256" key="3">
    <source>
        <dbReference type="ARBA" id="ARBA00022694"/>
    </source>
</evidence>
<reference evidence="5" key="2">
    <citation type="submission" date="2012-05" db="EMBL/GenBank/DDBJ databases">
        <title>Annotation of the Genome Sequence of Fusarium oxysporum f. sp. melonis 26406.</title>
        <authorList>
            <consortium name="The Broad Institute Genomics Platform"/>
            <person name="Ma L.-J."/>
            <person name="Corby-Kistler H."/>
            <person name="Broz K."/>
            <person name="Gale L.R."/>
            <person name="Jonkers W."/>
            <person name="O'Donnell K."/>
            <person name="Ploetz R."/>
            <person name="Steinberg C."/>
            <person name="Schwartz D.C."/>
            <person name="VanEtten H."/>
            <person name="Zhou S."/>
            <person name="Young S.K."/>
            <person name="Zeng Q."/>
            <person name="Gargeya S."/>
            <person name="Fitzgerald M."/>
            <person name="Abouelleil A."/>
            <person name="Alvarado L."/>
            <person name="Chapman S.B."/>
            <person name="Gainer-Dewar J."/>
            <person name="Goldberg J."/>
            <person name="Griggs A."/>
            <person name="Gujja S."/>
            <person name="Hansen M."/>
            <person name="Howarth C."/>
            <person name="Imamovic A."/>
            <person name="Ireland A."/>
            <person name="Larimer J."/>
            <person name="McCowan C."/>
            <person name="Murphy C."/>
            <person name="Pearson M."/>
            <person name="Poon T.W."/>
            <person name="Priest M."/>
            <person name="Roberts A."/>
            <person name="Saif S."/>
            <person name="Shea T."/>
            <person name="Sykes S."/>
            <person name="Wortman J."/>
            <person name="Nusbaum C."/>
            <person name="Birren B."/>
        </authorList>
    </citation>
    <scope>NUCLEOTIDE SEQUENCE</scope>
    <source>
        <strain evidence="5">26406</strain>
    </source>
</reference>
<feature type="compositionally biased region" description="Basic and acidic residues" evidence="4">
    <location>
        <begin position="281"/>
        <end position="292"/>
    </location>
</feature>
<protein>
    <submittedName>
        <fullName evidence="5">Ribonuclease P/MRP protein subunit RPP1</fullName>
    </submittedName>
</protein>
<organism evidence="5">
    <name type="scientific">Fusarium oxysporum f. sp. melonis 26406</name>
    <dbReference type="NCBI Taxonomy" id="1089452"/>
    <lineage>
        <taxon>Eukaryota</taxon>
        <taxon>Fungi</taxon>
        <taxon>Dikarya</taxon>
        <taxon>Ascomycota</taxon>
        <taxon>Pezizomycotina</taxon>
        <taxon>Sordariomycetes</taxon>
        <taxon>Hypocreomycetidae</taxon>
        <taxon>Hypocreales</taxon>
        <taxon>Nectriaceae</taxon>
        <taxon>Fusarium</taxon>
        <taxon>Fusarium oxysporum species complex</taxon>
    </lineage>
</organism>
<sequence length="334" mass="36865">MKVTKKYLNFAAQKKKKSAVNASFLRKAFHKPPQSIIMLYDLNIAWSPTTKDEQLLQTLTRASTLGYSTVALNHTLTLPLPANNTAPFPTIEPKPGSKLPNILHRATLPLSDPSANNYRIPSLISTYDIIAARPLTDKAFQNACLTLDVPIISLDLTQDLPFHLKPKPCMAAINRGIRFEVCYGQVINGDDRGRPRFISNLQSLIRATRGRGIMISSEAKNALSLRAPADVINMLNFMGGLSNEKGFQGFGEVPRSVVVNEGIKRNGFKGVINIVEVAEKEKGAEKNEDGKKAKGKGQNQNQKRKTGEEDTQQISKRQAKKMKLATRNAASEKE</sequence>
<keyword evidence="3" id="KW-0819">tRNA processing</keyword>
<evidence type="ECO:0000313" key="5">
    <source>
        <dbReference type="EMBL" id="EXK46845.1"/>
    </source>
</evidence>
<comment type="similarity">
    <text evidence="2">Belongs to the eukaryotic/archaeal RNase P protein component 3 family.</text>
</comment>
<dbReference type="Pfam" id="PF01876">
    <property type="entry name" value="RNase_P_p30"/>
    <property type="match status" value="1"/>
</dbReference>
<dbReference type="GO" id="GO:0003723">
    <property type="term" value="F:RNA binding"/>
    <property type="evidence" value="ECO:0007669"/>
    <property type="project" value="TreeGrafter"/>
</dbReference>
<accession>X0ASX6</accession>
<dbReference type="Gene3D" id="3.20.20.140">
    <property type="entry name" value="Metal-dependent hydrolases"/>
    <property type="match status" value="1"/>
</dbReference>
<dbReference type="SUPFAM" id="SSF89550">
    <property type="entry name" value="PHP domain-like"/>
    <property type="match status" value="1"/>
</dbReference>
<dbReference type="InterPro" id="IPR016195">
    <property type="entry name" value="Pol/histidinol_Pase-like"/>
</dbReference>
<gene>
    <name evidence="5" type="ORF">FOMG_00471</name>
</gene>
<dbReference type="AlphaFoldDB" id="X0ASX6"/>
<dbReference type="GO" id="GO:0008033">
    <property type="term" value="P:tRNA processing"/>
    <property type="evidence" value="ECO:0007669"/>
    <property type="project" value="UniProtKB-KW"/>
</dbReference>
<dbReference type="InterPro" id="IPR002738">
    <property type="entry name" value="RNase_P_p30"/>
</dbReference>
<dbReference type="GO" id="GO:0005655">
    <property type="term" value="C:nucleolar ribonuclease P complex"/>
    <property type="evidence" value="ECO:0007669"/>
    <property type="project" value="TreeGrafter"/>
</dbReference>
<reference evidence="5" key="1">
    <citation type="submission" date="2012-04" db="EMBL/GenBank/DDBJ databases">
        <title>The Genome Sequence of Fusarium oxysporum melonis.</title>
        <authorList>
            <consortium name="The Broad Institute Genome Sequencing Platform"/>
            <person name="Ma L.-J."/>
            <person name="Gale L.R."/>
            <person name="Schwartz D.C."/>
            <person name="Zhou S."/>
            <person name="Corby-Kistler H."/>
            <person name="Young S.K."/>
            <person name="Zeng Q."/>
            <person name="Gargeya S."/>
            <person name="Fitzgerald M."/>
            <person name="Haas B."/>
            <person name="Abouelleil A."/>
            <person name="Alvarado L."/>
            <person name="Arachchi H.M."/>
            <person name="Berlin A."/>
            <person name="Brown A."/>
            <person name="Chapman S.B."/>
            <person name="Chen Z."/>
            <person name="Dunbar C."/>
            <person name="Freedman E."/>
            <person name="Gearin G."/>
            <person name="Goldberg J."/>
            <person name="Griggs A."/>
            <person name="Gujja S."/>
            <person name="Heiman D."/>
            <person name="Howarth C."/>
            <person name="Larson L."/>
            <person name="Lui A."/>
            <person name="MacDonald P.J.P."/>
            <person name="Montmayeur A."/>
            <person name="Murphy C."/>
            <person name="Neiman D."/>
            <person name="Pearson M."/>
            <person name="Priest M."/>
            <person name="Roberts A."/>
            <person name="Saif S."/>
            <person name="Shea T."/>
            <person name="Shenoy N."/>
            <person name="Sisk P."/>
            <person name="Stolte C."/>
            <person name="Sykes S."/>
            <person name="Wortman J."/>
            <person name="Nusbaum C."/>
            <person name="Birren B."/>
        </authorList>
    </citation>
    <scope>NUCLEOTIDE SEQUENCE</scope>
    <source>
        <strain evidence="5">26406</strain>
    </source>
</reference>
<dbReference type="EMBL" id="JH659329">
    <property type="protein sequence ID" value="EXK46845.1"/>
    <property type="molecule type" value="Genomic_DNA"/>
</dbReference>
<name>X0ASX6_FUSOX</name>